<comment type="similarity">
    <text evidence="1 5">Belongs to the VPS29 family.</text>
</comment>
<protein>
    <recommendedName>
        <fullName evidence="2 5">Vacuolar protein sorting-associated protein 29</fullName>
    </recommendedName>
</protein>
<name>A0A1Y1WGN5_9FUNG</name>
<dbReference type="InterPro" id="IPR024654">
    <property type="entry name" value="Calcineurin-like_PHP_lpxH"/>
</dbReference>
<dbReference type="InterPro" id="IPR028661">
    <property type="entry name" value="Vps29"/>
</dbReference>
<evidence type="ECO:0000256" key="1">
    <source>
        <dbReference type="ARBA" id="ARBA00005945"/>
    </source>
</evidence>
<dbReference type="PANTHER" id="PTHR11124">
    <property type="entry name" value="VACUOLAR SORTING PROTEIN VPS29"/>
    <property type="match status" value="1"/>
</dbReference>
<dbReference type="FunFam" id="3.60.21.10:FF:000015">
    <property type="entry name" value="Vacuolar protein sorting-associated protein 29"/>
    <property type="match status" value="1"/>
</dbReference>
<evidence type="ECO:0000259" key="6">
    <source>
        <dbReference type="Pfam" id="PF12850"/>
    </source>
</evidence>
<dbReference type="SUPFAM" id="SSF56300">
    <property type="entry name" value="Metallo-dependent phosphatases"/>
    <property type="match status" value="1"/>
</dbReference>
<evidence type="ECO:0000256" key="4">
    <source>
        <dbReference type="ARBA" id="ARBA00022927"/>
    </source>
</evidence>
<accession>A0A1Y1WGN5</accession>
<dbReference type="OrthoDB" id="10258130at2759"/>
<dbReference type="Proteomes" id="UP000193944">
    <property type="component" value="Unassembled WGS sequence"/>
</dbReference>
<proteinExistence type="inferred from homology"/>
<keyword evidence="8" id="KW-1185">Reference proteome</keyword>
<evidence type="ECO:0000256" key="3">
    <source>
        <dbReference type="ARBA" id="ARBA00022448"/>
    </source>
</evidence>
<sequence length="187" mass="21302">MVLVLVIGDFHIPHREVHLPEKFKKLLVPGKIQQIVSTGNLCNKETFDYLKTVASDVHIVKGNFDEIGKFTDTKIITHGPITIGIEHGHQIIPWGNLESLSIEARRLNVDIFISGHTHKFQAFEHEGRFFINPGSATGAYSELQTEKPIPTFVLMDLQGYNVTIYVYQLIDDNVKVEKIDYIKKKFD</sequence>
<dbReference type="EMBL" id="MCFG01000395">
    <property type="protein sequence ID" value="ORX72555.1"/>
    <property type="molecule type" value="Genomic_DNA"/>
</dbReference>
<dbReference type="AlphaFoldDB" id="A0A1Y1WGN5"/>
<dbReference type="InterPro" id="IPR029052">
    <property type="entry name" value="Metallo-depent_PP-like"/>
</dbReference>
<comment type="caution">
    <text evidence="7">The sequence shown here is derived from an EMBL/GenBank/DDBJ whole genome shotgun (WGS) entry which is preliminary data.</text>
</comment>
<dbReference type="GO" id="GO:0042147">
    <property type="term" value="P:retrograde transport, endosome to Golgi"/>
    <property type="evidence" value="ECO:0007669"/>
    <property type="project" value="InterPro"/>
</dbReference>
<evidence type="ECO:0000256" key="5">
    <source>
        <dbReference type="RuleBase" id="RU362040"/>
    </source>
</evidence>
<gene>
    <name evidence="7" type="ORF">BCR32DRAFT_297235</name>
</gene>
<evidence type="ECO:0000256" key="2">
    <source>
        <dbReference type="ARBA" id="ARBA00017767"/>
    </source>
</evidence>
<dbReference type="NCBIfam" id="TIGR00040">
    <property type="entry name" value="yfcE"/>
    <property type="match status" value="1"/>
</dbReference>
<keyword evidence="4" id="KW-0653">Protein transport</keyword>
<dbReference type="CDD" id="cd07394">
    <property type="entry name" value="MPP_Vps29"/>
    <property type="match status" value="1"/>
</dbReference>
<feature type="domain" description="Calcineurin-like phosphoesterase" evidence="6">
    <location>
        <begin position="4"/>
        <end position="158"/>
    </location>
</feature>
<reference evidence="7 8" key="2">
    <citation type="submission" date="2016-08" db="EMBL/GenBank/DDBJ databases">
        <title>Pervasive Adenine N6-methylation of Active Genes in Fungi.</title>
        <authorList>
            <consortium name="DOE Joint Genome Institute"/>
            <person name="Mondo S.J."/>
            <person name="Dannebaum R.O."/>
            <person name="Kuo R.C."/>
            <person name="Labutti K."/>
            <person name="Haridas S."/>
            <person name="Kuo A."/>
            <person name="Salamov A."/>
            <person name="Ahrendt S.R."/>
            <person name="Lipzen A."/>
            <person name="Sullivan W."/>
            <person name="Andreopoulos W.B."/>
            <person name="Clum A."/>
            <person name="Lindquist E."/>
            <person name="Daum C."/>
            <person name="Ramamoorthy G.K."/>
            <person name="Gryganskyi A."/>
            <person name="Culley D."/>
            <person name="Magnuson J.K."/>
            <person name="James T.Y."/>
            <person name="O'Malley M.A."/>
            <person name="Stajich J.E."/>
            <person name="Spatafora J.W."/>
            <person name="Visel A."/>
            <person name="Grigoriev I.V."/>
        </authorList>
    </citation>
    <scope>NUCLEOTIDE SEQUENCE [LARGE SCALE GENOMIC DNA]</scope>
    <source>
        <strain evidence="7 8">S4</strain>
    </source>
</reference>
<evidence type="ECO:0000313" key="8">
    <source>
        <dbReference type="Proteomes" id="UP000193944"/>
    </source>
</evidence>
<dbReference type="GO" id="GO:0031410">
    <property type="term" value="C:cytoplasmic vesicle"/>
    <property type="evidence" value="ECO:0007669"/>
    <property type="project" value="UniProtKB-ARBA"/>
</dbReference>
<dbReference type="GO" id="GO:0015031">
    <property type="term" value="P:protein transport"/>
    <property type="evidence" value="ECO:0007669"/>
    <property type="project" value="UniProtKB-KW"/>
</dbReference>
<reference evidence="7 8" key="1">
    <citation type="submission" date="2016-08" db="EMBL/GenBank/DDBJ databases">
        <title>A Parts List for Fungal Cellulosomes Revealed by Comparative Genomics.</title>
        <authorList>
            <consortium name="DOE Joint Genome Institute"/>
            <person name="Haitjema C.H."/>
            <person name="Gilmore S.P."/>
            <person name="Henske J.K."/>
            <person name="Solomon K.V."/>
            <person name="De Groot R."/>
            <person name="Kuo A."/>
            <person name="Mondo S.J."/>
            <person name="Salamov A.A."/>
            <person name="Labutti K."/>
            <person name="Zhao Z."/>
            <person name="Chiniquy J."/>
            <person name="Barry K."/>
            <person name="Brewer H.M."/>
            <person name="Purvine S.O."/>
            <person name="Wright A.T."/>
            <person name="Boxma B."/>
            <person name="Van Alen T."/>
            <person name="Hackstein J.H."/>
            <person name="Baker S.E."/>
            <person name="Grigoriev I.V."/>
            <person name="O'Malley M.A."/>
        </authorList>
    </citation>
    <scope>NUCLEOTIDE SEQUENCE [LARGE SCALE GENOMIC DNA]</scope>
    <source>
        <strain evidence="7 8">S4</strain>
    </source>
</reference>
<dbReference type="GO" id="GO:0005829">
    <property type="term" value="C:cytosol"/>
    <property type="evidence" value="ECO:0007669"/>
    <property type="project" value="GOC"/>
</dbReference>
<dbReference type="Gene3D" id="3.60.21.10">
    <property type="match status" value="1"/>
</dbReference>
<dbReference type="Pfam" id="PF12850">
    <property type="entry name" value="Metallophos_2"/>
    <property type="match status" value="1"/>
</dbReference>
<dbReference type="GO" id="GO:0030904">
    <property type="term" value="C:retromer complex"/>
    <property type="evidence" value="ECO:0007669"/>
    <property type="project" value="InterPro"/>
</dbReference>
<dbReference type="InterPro" id="IPR000979">
    <property type="entry name" value="Phosphodiesterase_MJ0936/Vps29"/>
</dbReference>
<organism evidence="7 8">
    <name type="scientific">Anaeromyces robustus</name>
    <dbReference type="NCBI Taxonomy" id="1754192"/>
    <lineage>
        <taxon>Eukaryota</taxon>
        <taxon>Fungi</taxon>
        <taxon>Fungi incertae sedis</taxon>
        <taxon>Chytridiomycota</taxon>
        <taxon>Chytridiomycota incertae sedis</taxon>
        <taxon>Neocallimastigomycetes</taxon>
        <taxon>Neocallimastigales</taxon>
        <taxon>Neocallimastigaceae</taxon>
        <taxon>Anaeromyces</taxon>
    </lineage>
</organism>
<evidence type="ECO:0000313" key="7">
    <source>
        <dbReference type="EMBL" id="ORX72555.1"/>
    </source>
</evidence>
<dbReference type="STRING" id="1754192.A0A1Y1WGN5"/>
<keyword evidence="3" id="KW-0813">Transport</keyword>